<protein>
    <recommendedName>
        <fullName evidence="6">Peptidyl-prolyl cis-trans isomerase</fullName>
        <ecNumber evidence="6">5.2.1.8</ecNumber>
    </recommendedName>
</protein>
<dbReference type="PANTHER" id="PTHR43811:SF19">
    <property type="entry name" value="39 KDA FK506-BINDING NUCLEAR PROTEIN"/>
    <property type="match status" value="1"/>
</dbReference>
<dbReference type="Gene3D" id="3.10.50.40">
    <property type="match status" value="1"/>
</dbReference>
<dbReference type="AlphaFoldDB" id="A0A3M0YZP0"/>
<dbReference type="InterPro" id="IPR046357">
    <property type="entry name" value="PPIase_dom_sf"/>
</dbReference>
<evidence type="ECO:0000256" key="6">
    <source>
        <dbReference type="RuleBase" id="RU003915"/>
    </source>
</evidence>
<keyword evidence="4 5" id="KW-0413">Isomerase</keyword>
<dbReference type="EMBL" id="RFKV01000056">
    <property type="protein sequence ID" value="RMD77183.1"/>
    <property type="molecule type" value="Genomic_DNA"/>
</dbReference>
<dbReference type="Pfam" id="PF00254">
    <property type="entry name" value="FKBP_C"/>
    <property type="match status" value="1"/>
</dbReference>
<evidence type="ECO:0000256" key="2">
    <source>
        <dbReference type="ARBA" id="ARBA00006577"/>
    </source>
</evidence>
<dbReference type="SUPFAM" id="SSF54534">
    <property type="entry name" value="FKBP-like"/>
    <property type="match status" value="1"/>
</dbReference>
<evidence type="ECO:0000256" key="4">
    <source>
        <dbReference type="ARBA" id="ARBA00023235"/>
    </source>
</evidence>
<dbReference type="PANTHER" id="PTHR43811">
    <property type="entry name" value="FKBP-TYPE PEPTIDYL-PROLYL CIS-TRANS ISOMERASE FKPA"/>
    <property type="match status" value="1"/>
</dbReference>
<dbReference type="InterPro" id="IPR001179">
    <property type="entry name" value="PPIase_FKBP_dom"/>
</dbReference>
<evidence type="ECO:0000313" key="8">
    <source>
        <dbReference type="EMBL" id="RMD77183.1"/>
    </source>
</evidence>
<evidence type="ECO:0000313" key="9">
    <source>
        <dbReference type="Proteomes" id="UP000269410"/>
    </source>
</evidence>
<comment type="caution">
    <text evidence="8">The sequence shown here is derived from an EMBL/GenBank/DDBJ whole genome shotgun (WGS) entry which is preliminary data.</text>
</comment>
<dbReference type="PROSITE" id="PS50059">
    <property type="entry name" value="FKBP_PPIASE"/>
    <property type="match status" value="1"/>
</dbReference>
<keyword evidence="3 5" id="KW-0697">Rotamase</keyword>
<evidence type="ECO:0000256" key="1">
    <source>
        <dbReference type="ARBA" id="ARBA00000971"/>
    </source>
</evidence>
<reference evidence="8 9" key="1">
    <citation type="submission" date="2018-10" db="EMBL/GenBank/DDBJ databases">
        <title>Thermophilic Lithotrophy and Phototrophy in an Intertidal, Iron-rich, Geothermal Spring.</title>
        <authorList>
            <person name="Ward L.M."/>
            <person name="Idei A."/>
            <person name="Nakagawa M."/>
            <person name="Ueno Y."/>
            <person name="Fischer W."/>
            <person name="Mcglynn S.E."/>
        </authorList>
    </citation>
    <scope>NUCLEOTIDE SEQUENCE [LARGE SCALE GENOMIC DNA]</scope>
    <source>
        <strain evidence="8">J137</strain>
    </source>
</reference>
<gene>
    <name evidence="8" type="ORF">D6810_01670</name>
</gene>
<dbReference type="EC" id="5.2.1.8" evidence="6"/>
<sequence length="167" mass="19054">MKNWKNVFLMLFILTSFLIISGRTGPENSNERKPVVVSQPRLNTLDSTNLPTFSEKFTELKTEILLPSNLEKTRIYKGDKNFRVNYRGWLASNGKIFDQNIASGNNENFIELNPKNLIPGFFQGVIGMKVGEIRRIYIPSNLGYGESETETIPKNSDLIFDVELISF</sequence>
<organism evidence="8 9">
    <name type="scientific">Candidatus Dojkabacteria bacterium</name>
    <dbReference type="NCBI Taxonomy" id="2099670"/>
    <lineage>
        <taxon>Bacteria</taxon>
        <taxon>Candidatus Dojkabacteria</taxon>
    </lineage>
</organism>
<accession>A0A3M0YZP0</accession>
<evidence type="ECO:0000256" key="3">
    <source>
        <dbReference type="ARBA" id="ARBA00023110"/>
    </source>
</evidence>
<evidence type="ECO:0000259" key="7">
    <source>
        <dbReference type="PROSITE" id="PS50059"/>
    </source>
</evidence>
<proteinExistence type="inferred from homology"/>
<dbReference type="GO" id="GO:0003755">
    <property type="term" value="F:peptidyl-prolyl cis-trans isomerase activity"/>
    <property type="evidence" value="ECO:0007669"/>
    <property type="project" value="UniProtKB-UniRule"/>
</dbReference>
<comment type="catalytic activity">
    <reaction evidence="1 5 6">
        <text>[protein]-peptidylproline (omega=180) = [protein]-peptidylproline (omega=0)</text>
        <dbReference type="Rhea" id="RHEA:16237"/>
        <dbReference type="Rhea" id="RHEA-COMP:10747"/>
        <dbReference type="Rhea" id="RHEA-COMP:10748"/>
        <dbReference type="ChEBI" id="CHEBI:83833"/>
        <dbReference type="ChEBI" id="CHEBI:83834"/>
        <dbReference type="EC" id="5.2.1.8"/>
    </reaction>
</comment>
<dbReference type="Proteomes" id="UP000269410">
    <property type="component" value="Unassembled WGS sequence"/>
</dbReference>
<name>A0A3M0YZP0_9BACT</name>
<feature type="domain" description="PPIase FKBP-type" evidence="7">
    <location>
        <begin position="79"/>
        <end position="167"/>
    </location>
</feature>
<evidence type="ECO:0000256" key="5">
    <source>
        <dbReference type="PROSITE-ProRule" id="PRU00277"/>
    </source>
</evidence>
<comment type="similarity">
    <text evidence="2 6">Belongs to the FKBP-type PPIase family.</text>
</comment>